<organism evidence="3 4">
    <name type="scientific">Mycena citricolor</name>
    <dbReference type="NCBI Taxonomy" id="2018698"/>
    <lineage>
        <taxon>Eukaryota</taxon>
        <taxon>Fungi</taxon>
        <taxon>Dikarya</taxon>
        <taxon>Basidiomycota</taxon>
        <taxon>Agaricomycotina</taxon>
        <taxon>Agaricomycetes</taxon>
        <taxon>Agaricomycetidae</taxon>
        <taxon>Agaricales</taxon>
        <taxon>Marasmiineae</taxon>
        <taxon>Mycenaceae</taxon>
        <taxon>Mycena</taxon>
    </lineage>
</organism>
<feature type="non-terminal residue" evidence="3">
    <location>
        <position position="1"/>
    </location>
</feature>
<keyword evidence="2" id="KW-0732">Signal</keyword>
<evidence type="ECO:0000313" key="4">
    <source>
        <dbReference type="Proteomes" id="UP001295794"/>
    </source>
</evidence>
<dbReference type="Proteomes" id="UP001295794">
    <property type="component" value="Unassembled WGS sequence"/>
</dbReference>
<reference evidence="3" key="1">
    <citation type="submission" date="2023-11" db="EMBL/GenBank/DDBJ databases">
        <authorList>
            <person name="De Vega J J."/>
            <person name="De Vega J J."/>
        </authorList>
    </citation>
    <scope>NUCLEOTIDE SEQUENCE</scope>
</reference>
<evidence type="ECO:0008006" key="5">
    <source>
        <dbReference type="Google" id="ProtNLM"/>
    </source>
</evidence>
<dbReference type="SUPFAM" id="SSF50978">
    <property type="entry name" value="WD40 repeat-like"/>
    <property type="match status" value="1"/>
</dbReference>
<comment type="caution">
    <text evidence="3">The sequence shown here is derived from an EMBL/GenBank/DDBJ whole genome shotgun (WGS) entry which is preliminary data.</text>
</comment>
<feature type="compositionally biased region" description="Pro residues" evidence="1">
    <location>
        <begin position="325"/>
        <end position="337"/>
    </location>
</feature>
<dbReference type="InterPro" id="IPR015943">
    <property type="entry name" value="WD40/YVTN_repeat-like_dom_sf"/>
</dbReference>
<feature type="region of interest" description="Disordered" evidence="1">
    <location>
        <begin position="277"/>
        <end position="342"/>
    </location>
</feature>
<feature type="chain" id="PRO_5042114677" description="CNH domain-containing protein" evidence="2">
    <location>
        <begin position="21"/>
        <end position="379"/>
    </location>
</feature>
<evidence type="ECO:0000256" key="1">
    <source>
        <dbReference type="SAM" id="MobiDB-lite"/>
    </source>
</evidence>
<evidence type="ECO:0000256" key="2">
    <source>
        <dbReference type="SAM" id="SignalP"/>
    </source>
</evidence>
<feature type="signal peptide" evidence="2">
    <location>
        <begin position="1"/>
        <end position="20"/>
    </location>
</feature>
<evidence type="ECO:0000313" key="3">
    <source>
        <dbReference type="EMBL" id="CAK5275880.1"/>
    </source>
</evidence>
<sequence length="379" mass="40920">IVPPSLEFFSFLLLTPVLSAFPASTKVVTMATDFRGAITKLQWIKREDNIGEALIYGTQNGFIVCCRLKDTVHFLSVSDYTCDSFLLLTPVLSAFPASTPTEERQSSNVAVNQTNGILCVSDPSSSVHLYCLMEGELVKSFLVPTGKTQRIRQVALLDSNRAIVSGSDHGIVYVYTRWDALLTKLHVDPNAWVQKIATADVAGVPTIFVAKSAEVSRRNEVFVYRKTIITLDLIARLGTVLKWMSWTVVILAALAFGYEKVVGPITGLLSTSSDDEIDFLHRAPPPPSPPPAGDAPLHPLPSPPPPQSPIGVAARRAAAGIHRVPAPPRRAPAPAAAPPRRTMAEIFEEIPEDLSDDELLLKSSSALIVGVGNPSTKAE</sequence>
<dbReference type="AlphaFoldDB" id="A0AAD2HIJ0"/>
<accession>A0AAD2HIJ0</accession>
<dbReference type="Gene3D" id="2.130.10.10">
    <property type="entry name" value="YVTN repeat-like/Quinoprotein amine dehydrogenase"/>
    <property type="match status" value="1"/>
</dbReference>
<dbReference type="EMBL" id="CAVNYO010000405">
    <property type="protein sequence ID" value="CAK5275880.1"/>
    <property type="molecule type" value="Genomic_DNA"/>
</dbReference>
<feature type="compositionally biased region" description="Pro residues" evidence="1">
    <location>
        <begin position="283"/>
        <end position="308"/>
    </location>
</feature>
<keyword evidence="4" id="KW-1185">Reference proteome</keyword>
<name>A0AAD2HIJ0_9AGAR</name>
<proteinExistence type="predicted"/>
<gene>
    <name evidence="3" type="ORF">MYCIT1_LOCUS23950</name>
</gene>
<protein>
    <recommendedName>
        <fullName evidence="5">CNH domain-containing protein</fullName>
    </recommendedName>
</protein>
<dbReference type="InterPro" id="IPR036322">
    <property type="entry name" value="WD40_repeat_dom_sf"/>
</dbReference>